<evidence type="ECO:0000313" key="3">
    <source>
        <dbReference type="Proteomes" id="UP000232638"/>
    </source>
</evidence>
<dbReference type="InterPro" id="IPR029030">
    <property type="entry name" value="Caspase-like_dom_sf"/>
</dbReference>
<accession>A0A2K8U435</accession>
<dbReference type="AlphaFoldDB" id="A0A2K8U435"/>
<gene>
    <name evidence="2" type="ORF">THSYN_01705</name>
</gene>
<sequence length="577" mass="61217">MNKAAIVIGVNRTGNLPVLAAAVTGAVKVGDWLRREGFHVEKCLDTRGPVTAADLFQKIAELVDQGTLEQLVVYFSGHGFLNNGSEHWMLSGAPADPNQAVSLAESALLARECGIPSVVFISDACRSVPQDLRADRVRGSLIFPNQGAAAGVEVEVDRFLATLPGDPALEMPLPDSAGQFEGIYTTCFLKAFQQPDPDMIRTLSVEGKTVRVVPNRGLKAYLRREVNQLAQDKAIRLRQLPQSIVESGEACYLGRVAPRRSAAARGLAAPPMPTVLSVTDVARFELRRSAENGPAAASFSIAMQDTPARSAFDASLAVIERADAPGHFETQTGFAVVGAEVAAVHGIGVGAEVVTPGGPGAPALVRVHPGARPTGSLILRFADGSGTLLATLNGFVGSLVVDGGRVMSLSYVPADNNWRWADYQQQRPRLERLRAVVAAAAGLGVFQLDRDRAAAMADEIRYLKCIDPSLGLYAAYAYSDAGLRERIRSVQEYLRGDLGADLFDIAMLAGTLSGRPAGAVPGCPMLTQGWGLLRVKGVHLPLALAAAGEHLRSALWTTFESAGMDIIEAAFHQGELT</sequence>
<keyword evidence="3" id="KW-1185">Reference proteome</keyword>
<dbReference type="OrthoDB" id="6022002at2"/>
<feature type="domain" description="Peptidase C14 caspase" evidence="1">
    <location>
        <begin position="3"/>
        <end position="197"/>
    </location>
</feature>
<dbReference type="Proteomes" id="UP000232638">
    <property type="component" value="Chromosome"/>
</dbReference>
<dbReference type="RefSeq" id="WP_100917618.1">
    <property type="nucleotide sequence ID" value="NZ_CP020370.1"/>
</dbReference>
<dbReference type="KEGG" id="tsy:THSYN_01705"/>
<evidence type="ECO:0000313" key="2">
    <source>
        <dbReference type="EMBL" id="AUB79801.1"/>
    </source>
</evidence>
<reference evidence="2 3" key="1">
    <citation type="submission" date="2017-03" db="EMBL/GenBank/DDBJ databases">
        <title>Complete genome sequence of Candidatus 'Thiodictyon syntrophicum' sp. nov. strain Cad16T, a photolithoautotroph purple sulfur bacterium isolated from an alpine meromictic lake.</title>
        <authorList>
            <person name="Luedin S.M."/>
            <person name="Pothier J.F."/>
            <person name="Danza F."/>
            <person name="Storelli N."/>
            <person name="Wittwer M."/>
            <person name="Tonolla M."/>
        </authorList>
    </citation>
    <scope>NUCLEOTIDE SEQUENCE [LARGE SCALE GENOMIC DNA]</scope>
    <source>
        <strain evidence="2 3">Cad16T</strain>
    </source>
</reference>
<dbReference type="Gene3D" id="3.40.50.1460">
    <property type="match status" value="1"/>
</dbReference>
<dbReference type="EMBL" id="CP020370">
    <property type="protein sequence ID" value="AUB79801.1"/>
    <property type="molecule type" value="Genomic_DNA"/>
</dbReference>
<proteinExistence type="predicted"/>
<dbReference type="GO" id="GO:0006508">
    <property type="term" value="P:proteolysis"/>
    <property type="evidence" value="ECO:0007669"/>
    <property type="project" value="InterPro"/>
</dbReference>
<dbReference type="InterPro" id="IPR011600">
    <property type="entry name" value="Pept_C14_caspase"/>
</dbReference>
<dbReference type="SUPFAM" id="SSF52129">
    <property type="entry name" value="Caspase-like"/>
    <property type="match status" value="1"/>
</dbReference>
<protein>
    <recommendedName>
        <fullName evidence="1">Peptidase C14 caspase domain-containing protein</fullName>
    </recommendedName>
</protein>
<name>A0A2K8U435_9GAMM</name>
<dbReference type="Pfam" id="PF00656">
    <property type="entry name" value="Peptidase_C14"/>
    <property type="match status" value="1"/>
</dbReference>
<evidence type="ECO:0000259" key="1">
    <source>
        <dbReference type="Pfam" id="PF00656"/>
    </source>
</evidence>
<dbReference type="GO" id="GO:0004197">
    <property type="term" value="F:cysteine-type endopeptidase activity"/>
    <property type="evidence" value="ECO:0007669"/>
    <property type="project" value="InterPro"/>
</dbReference>
<organism evidence="2 3">
    <name type="scientific">Candidatus Thiodictyon syntrophicum</name>
    <dbReference type="NCBI Taxonomy" id="1166950"/>
    <lineage>
        <taxon>Bacteria</taxon>
        <taxon>Pseudomonadati</taxon>
        <taxon>Pseudomonadota</taxon>
        <taxon>Gammaproteobacteria</taxon>
        <taxon>Chromatiales</taxon>
        <taxon>Chromatiaceae</taxon>
        <taxon>Thiodictyon</taxon>
    </lineage>
</organism>